<gene>
    <name evidence="1" type="ORF">J5V96_11240</name>
</gene>
<keyword evidence="2" id="KW-1185">Reference proteome</keyword>
<evidence type="ECO:0000313" key="2">
    <source>
        <dbReference type="Proteomes" id="UP000680132"/>
    </source>
</evidence>
<accession>A0A939QJJ5</accession>
<dbReference type="Proteomes" id="UP000680132">
    <property type="component" value="Unassembled WGS sequence"/>
</dbReference>
<organism evidence="1 2">
    <name type="scientific">Microbacterium stercoris</name>
    <dbReference type="NCBI Taxonomy" id="2820289"/>
    <lineage>
        <taxon>Bacteria</taxon>
        <taxon>Bacillati</taxon>
        <taxon>Actinomycetota</taxon>
        <taxon>Actinomycetes</taxon>
        <taxon>Micrococcales</taxon>
        <taxon>Microbacteriaceae</taxon>
        <taxon>Microbacterium</taxon>
    </lineage>
</organism>
<protein>
    <recommendedName>
        <fullName evidence="3">Alkylhydroperoxidase</fullName>
    </recommendedName>
</protein>
<proteinExistence type="predicted"/>
<name>A0A939QJJ5_9MICO</name>
<dbReference type="EMBL" id="JAGFOA010000004">
    <property type="protein sequence ID" value="MBO3664083.1"/>
    <property type="molecule type" value="Genomic_DNA"/>
</dbReference>
<comment type="caution">
    <text evidence="1">The sequence shown here is derived from an EMBL/GenBank/DDBJ whole genome shotgun (WGS) entry which is preliminary data.</text>
</comment>
<dbReference type="Gene3D" id="1.20.1290.10">
    <property type="entry name" value="AhpD-like"/>
    <property type="match status" value="1"/>
</dbReference>
<dbReference type="PANTHER" id="PTHR35446">
    <property type="entry name" value="SI:CH211-175M2.5"/>
    <property type="match status" value="1"/>
</dbReference>
<sequence>MYLKTVSDDEATGELAEVYEAERSDMGAVMNATRSLSARPDLAAPVEALLHQLRDGFSLGLEAFRMITLVVAKNVPSSYCSHVYFRGLSRFTGREKALAIQKDHRSAGLSEREVAMLDYAEQIAVDASRIDETHIERLRGVGFSDLEIADIAYAASFRSFLSRYFDAVGATAEPEFLDADEAVRATLSVGKA</sequence>
<evidence type="ECO:0008006" key="3">
    <source>
        <dbReference type="Google" id="ProtNLM"/>
    </source>
</evidence>
<dbReference type="PANTHER" id="PTHR35446:SF2">
    <property type="entry name" value="CARBOXYMUCONOLACTONE DECARBOXYLASE-LIKE DOMAIN-CONTAINING PROTEIN"/>
    <property type="match status" value="1"/>
</dbReference>
<reference evidence="1" key="1">
    <citation type="submission" date="2021-03" db="EMBL/GenBank/DDBJ databases">
        <title>Microbacterium sp. nov., a novel actinobacterium isolated from cow dung.</title>
        <authorList>
            <person name="Zhang L."/>
        </authorList>
    </citation>
    <scope>NUCLEOTIDE SEQUENCE</scope>
    <source>
        <strain evidence="1">NEAU-LLB</strain>
    </source>
</reference>
<dbReference type="InterPro" id="IPR029032">
    <property type="entry name" value="AhpD-like"/>
</dbReference>
<dbReference type="AlphaFoldDB" id="A0A939QJJ5"/>
<evidence type="ECO:0000313" key="1">
    <source>
        <dbReference type="EMBL" id="MBO3664083.1"/>
    </source>
</evidence>
<dbReference type="SUPFAM" id="SSF69118">
    <property type="entry name" value="AhpD-like"/>
    <property type="match status" value="1"/>
</dbReference>
<dbReference type="RefSeq" id="WP_208503803.1">
    <property type="nucleotide sequence ID" value="NZ_JAGFOA010000004.1"/>
</dbReference>